<dbReference type="Proteomes" id="UP000239724">
    <property type="component" value="Unassembled WGS sequence"/>
</dbReference>
<sequence length="183" mass="18121">MGGRDPNQPIGDSETMNRVLAGATTAQPMTTEPGDIWPGPLPPAPTLKDLESSSGLTSQPEAPVPGSPLDRGLSGPSPSPNPNSGSSTPPGTNLPGLATPQPAPPLSSYAAPPATPPGQAKGQVPTGQVIQTPEGPMVSTGSGSNYQTTTSPGGGQSIVVPNGNGTSTVIHADGRIETIPTPK</sequence>
<evidence type="ECO:0000313" key="2">
    <source>
        <dbReference type="EMBL" id="PPQ31984.1"/>
    </source>
</evidence>
<dbReference type="OrthoDB" id="7283399at2"/>
<feature type="region of interest" description="Disordered" evidence="1">
    <location>
        <begin position="1"/>
        <end position="183"/>
    </location>
</feature>
<dbReference type="EMBL" id="NHRY01000177">
    <property type="protein sequence ID" value="PPQ31984.1"/>
    <property type="molecule type" value="Genomic_DNA"/>
</dbReference>
<accession>A0A2S6NBL6</accession>
<evidence type="ECO:0000313" key="3">
    <source>
        <dbReference type="Proteomes" id="UP000239724"/>
    </source>
</evidence>
<evidence type="ECO:0000256" key="1">
    <source>
        <dbReference type="SAM" id="MobiDB-lite"/>
    </source>
</evidence>
<feature type="compositionally biased region" description="Low complexity" evidence="1">
    <location>
        <begin position="82"/>
        <end position="93"/>
    </location>
</feature>
<dbReference type="AlphaFoldDB" id="A0A2S6NBL6"/>
<comment type="caution">
    <text evidence="2">The sequence shown here is derived from an EMBL/GenBank/DDBJ whole genome shotgun (WGS) entry which is preliminary data.</text>
</comment>
<protein>
    <submittedName>
        <fullName evidence="2">Uncharacterized protein</fullName>
    </submittedName>
</protein>
<proteinExistence type="predicted"/>
<feature type="compositionally biased region" description="Polar residues" evidence="1">
    <location>
        <begin position="139"/>
        <end position="151"/>
    </location>
</feature>
<organism evidence="2 3">
    <name type="scientific">Rhodopila globiformis</name>
    <name type="common">Rhodopseudomonas globiformis</name>
    <dbReference type="NCBI Taxonomy" id="1071"/>
    <lineage>
        <taxon>Bacteria</taxon>
        <taxon>Pseudomonadati</taxon>
        <taxon>Pseudomonadota</taxon>
        <taxon>Alphaproteobacteria</taxon>
        <taxon>Acetobacterales</taxon>
        <taxon>Acetobacteraceae</taxon>
        <taxon>Rhodopila</taxon>
    </lineage>
</organism>
<gene>
    <name evidence="2" type="ORF">CCS01_16160</name>
</gene>
<dbReference type="RefSeq" id="WP_104519865.1">
    <property type="nucleotide sequence ID" value="NZ_NHRY01000177.1"/>
</dbReference>
<name>A0A2S6NBL6_RHOGL</name>
<reference evidence="2 3" key="1">
    <citation type="journal article" date="2018" name="Arch. Microbiol.">
        <title>New insights into the metabolic potential of the phototrophic purple bacterium Rhodopila globiformis DSM 161(T) from its draft genome sequence and evidence for a vanadium-dependent nitrogenase.</title>
        <authorList>
            <person name="Imhoff J.F."/>
            <person name="Rahn T."/>
            <person name="Kunzel S."/>
            <person name="Neulinger S.C."/>
        </authorList>
    </citation>
    <scope>NUCLEOTIDE SEQUENCE [LARGE SCALE GENOMIC DNA]</scope>
    <source>
        <strain evidence="2 3">DSM 161</strain>
    </source>
</reference>
<keyword evidence="3" id="KW-1185">Reference proteome</keyword>